<dbReference type="PANTHER" id="PTHR47738:SF3">
    <property type="entry name" value="PHOSPHOTRANSFERASE SYSTEM MANNITOL_FRUCTOSE-SPECIFIC IIA DOMAIN CONTAINING PROTEIN"/>
    <property type="match status" value="1"/>
</dbReference>
<gene>
    <name evidence="2" type="ORF">A8806_105104</name>
</gene>
<dbReference type="EMBL" id="QGDL01000005">
    <property type="protein sequence ID" value="PWJ29802.1"/>
    <property type="molecule type" value="Genomic_DNA"/>
</dbReference>
<organism evidence="2 3">
    <name type="scientific">Faecalicatena orotica</name>
    <dbReference type="NCBI Taxonomy" id="1544"/>
    <lineage>
        <taxon>Bacteria</taxon>
        <taxon>Bacillati</taxon>
        <taxon>Bacillota</taxon>
        <taxon>Clostridia</taxon>
        <taxon>Lachnospirales</taxon>
        <taxon>Lachnospiraceae</taxon>
        <taxon>Faecalicatena</taxon>
    </lineage>
</organism>
<dbReference type="Pfam" id="PF00359">
    <property type="entry name" value="PTS_EIIA_2"/>
    <property type="match status" value="1"/>
</dbReference>
<dbReference type="PROSITE" id="PS51094">
    <property type="entry name" value="PTS_EIIA_TYPE_2"/>
    <property type="match status" value="1"/>
</dbReference>
<dbReference type="InterPro" id="IPR002178">
    <property type="entry name" value="PTS_EIIA_type-2_dom"/>
</dbReference>
<reference evidence="2 3" key="1">
    <citation type="submission" date="2018-05" db="EMBL/GenBank/DDBJ databases">
        <title>The Hungate 1000. A catalogue of reference genomes from the rumen microbiome.</title>
        <authorList>
            <person name="Kelly W."/>
        </authorList>
    </citation>
    <scope>NUCLEOTIDE SEQUENCE [LARGE SCALE GENOMIC DNA]</scope>
    <source>
        <strain evidence="2 3">NLAE-zl-C242</strain>
    </source>
</reference>
<accession>A0A2Y9BDB9</accession>
<feature type="domain" description="PTS EIIA type-2" evidence="1">
    <location>
        <begin position="4"/>
        <end position="151"/>
    </location>
</feature>
<sequence length="155" mass="17292">MIWEELKDSLIFTGLQAETSDDVMRQLGAAFINEGYCKETYVEALIAREKEFPTGLDVDGIGVAIPHTDVSHVNEPGIAIAVLTDPVTFIQMGTDDEITQVKLVFMLAVKDPNAHLENLQQIIAIIQDTEVLKKLLEVTEKKEIIKIIKEKENSL</sequence>
<proteinExistence type="predicted"/>
<comment type="caution">
    <text evidence="2">The sequence shown here is derived from an EMBL/GenBank/DDBJ whole genome shotgun (WGS) entry which is preliminary data.</text>
</comment>
<dbReference type="InterPro" id="IPR051541">
    <property type="entry name" value="PTS_SugarTrans_NitroReg"/>
</dbReference>
<dbReference type="RefSeq" id="WP_109730942.1">
    <property type="nucleotide sequence ID" value="NZ_BAAACK010000018.1"/>
</dbReference>
<protein>
    <submittedName>
        <fullName evidence="2">PTS system galactitol-specific IIA component</fullName>
    </submittedName>
</protein>
<dbReference type="AlphaFoldDB" id="A0A2Y9BDB9"/>
<dbReference type="InterPro" id="IPR016152">
    <property type="entry name" value="PTrfase/Anion_transptr"/>
</dbReference>
<dbReference type="OrthoDB" id="370976at2"/>
<dbReference type="Gene3D" id="3.40.930.10">
    <property type="entry name" value="Mannitol-specific EII, Chain A"/>
    <property type="match status" value="1"/>
</dbReference>
<dbReference type="Proteomes" id="UP000245845">
    <property type="component" value="Unassembled WGS sequence"/>
</dbReference>
<evidence type="ECO:0000313" key="3">
    <source>
        <dbReference type="Proteomes" id="UP000245845"/>
    </source>
</evidence>
<evidence type="ECO:0000259" key="1">
    <source>
        <dbReference type="PROSITE" id="PS51094"/>
    </source>
</evidence>
<evidence type="ECO:0000313" key="2">
    <source>
        <dbReference type="EMBL" id="PWJ29802.1"/>
    </source>
</evidence>
<keyword evidence="3" id="KW-1185">Reference proteome</keyword>
<name>A0A2Y9BDB9_9FIRM</name>
<dbReference type="PANTHER" id="PTHR47738">
    <property type="entry name" value="PTS SYSTEM FRUCTOSE-LIKE EIIA COMPONENT-RELATED"/>
    <property type="match status" value="1"/>
</dbReference>
<dbReference type="SUPFAM" id="SSF55804">
    <property type="entry name" value="Phoshotransferase/anion transport protein"/>
    <property type="match status" value="1"/>
</dbReference>
<dbReference type="CDD" id="cd00211">
    <property type="entry name" value="PTS_IIA_fru"/>
    <property type="match status" value="1"/>
</dbReference>